<dbReference type="RefSeq" id="WP_161409854.1">
    <property type="nucleotide sequence ID" value="NZ_WTUZ01000022.1"/>
</dbReference>
<organism evidence="2 3">
    <name type="scientific">Paenibacillus silvestris</name>
    <dbReference type="NCBI Taxonomy" id="2606219"/>
    <lineage>
        <taxon>Bacteria</taxon>
        <taxon>Bacillati</taxon>
        <taxon>Bacillota</taxon>
        <taxon>Bacilli</taxon>
        <taxon>Bacillales</taxon>
        <taxon>Paenibacillaceae</taxon>
        <taxon>Paenibacillus</taxon>
    </lineage>
</organism>
<reference evidence="2 3" key="1">
    <citation type="submission" date="2019-12" db="EMBL/GenBank/DDBJ databases">
        <title>Paenibacillus sp. nov. sp. isolated from soil.</title>
        <authorList>
            <person name="Kim J."/>
            <person name="Jeong S.E."/>
            <person name="Jung H.S."/>
            <person name="Jeon C.O."/>
        </authorList>
    </citation>
    <scope>NUCLEOTIDE SEQUENCE [LARGE SCALE GENOMIC DNA]</scope>
    <source>
        <strain evidence="2 3">5J-6</strain>
    </source>
</reference>
<accession>A0A6L8V7N2</accession>
<evidence type="ECO:0000256" key="1">
    <source>
        <dbReference type="SAM" id="Phobius"/>
    </source>
</evidence>
<keyword evidence="1" id="KW-0812">Transmembrane</keyword>
<protein>
    <submittedName>
        <fullName evidence="2">Uncharacterized protein</fullName>
    </submittedName>
</protein>
<comment type="caution">
    <text evidence="2">The sequence shown here is derived from an EMBL/GenBank/DDBJ whole genome shotgun (WGS) entry which is preliminary data.</text>
</comment>
<feature type="transmembrane region" description="Helical" evidence="1">
    <location>
        <begin position="7"/>
        <end position="26"/>
    </location>
</feature>
<dbReference type="Proteomes" id="UP000481087">
    <property type="component" value="Unassembled WGS sequence"/>
</dbReference>
<keyword evidence="1" id="KW-0472">Membrane</keyword>
<keyword evidence="1" id="KW-1133">Transmembrane helix</keyword>
<feature type="transmembrane region" description="Helical" evidence="1">
    <location>
        <begin position="59"/>
        <end position="78"/>
    </location>
</feature>
<proteinExistence type="predicted"/>
<keyword evidence="3" id="KW-1185">Reference proteome</keyword>
<dbReference type="AlphaFoldDB" id="A0A6L8V7N2"/>
<evidence type="ECO:0000313" key="2">
    <source>
        <dbReference type="EMBL" id="MZQ85631.1"/>
    </source>
</evidence>
<gene>
    <name evidence="2" type="ORF">GQF01_26265</name>
</gene>
<dbReference type="EMBL" id="WTUZ01000022">
    <property type="protein sequence ID" value="MZQ85631.1"/>
    <property type="molecule type" value="Genomic_DNA"/>
</dbReference>
<evidence type="ECO:0000313" key="3">
    <source>
        <dbReference type="Proteomes" id="UP000481087"/>
    </source>
</evidence>
<sequence>MQQISDYLFMGSLILLIVTLLLKGVGSTGSSNALGNIDLQMQQNHKNDLDKQDSIFSRIFKSYLIWTSIAGVVLSIVISKM</sequence>
<name>A0A6L8V7N2_9BACL</name>